<dbReference type="KEGG" id="hazt:108673162"/>
<evidence type="ECO:0000313" key="2">
    <source>
        <dbReference type="Proteomes" id="UP000694843"/>
    </source>
</evidence>
<feature type="chain" id="PRO_5034120659" evidence="1">
    <location>
        <begin position="20"/>
        <end position="147"/>
    </location>
</feature>
<accession>A0A8B7NRS1</accession>
<name>A0A8B7NRS1_HYAAZ</name>
<dbReference type="GeneID" id="108673162"/>
<evidence type="ECO:0000313" key="3">
    <source>
        <dbReference type="RefSeq" id="XP_018016439.1"/>
    </source>
</evidence>
<reference evidence="3" key="1">
    <citation type="submission" date="2025-08" db="UniProtKB">
        <authorList>
            <consortium name="RefSeq"/>
        </authorList>
    </citation>
    <scope>IDENTIFICATION</scope>
    <source>
        <tissue evidence="3">Whole organism</tissue>
    </source>
</reference>
<evidence type="ECO:0000256" key="1">
    <source>
        <dbReference type="SAM" id="SignalP"/>
    </source>
</evidence>
<gene>
    <name evidence="3" type="primary">LOC108673162</name>
</gene>
<dbReference type="AlphaFoldDB" id="A0A8B7NRS1"/>
<organism evidence="2 3">
    <name type="scientific">Hyalella azteca</name>
    <name type="common">Amphipod</name>
    <dbReference type="NCBI Taxonomy" id="294128"/>
    <lineage>
        <taxon>Eukaryota</taxon>
        <taxon>Metazoa</taxon>
        <taxon>Ecdysozoa</taxon>
        <taxon>Arthropoda</taxon>
        <taxon>Crustacea</taxon>
        <taxon>Multicrustacea</taxon>
        <taxon>Malacostraca</taxon>
        <taxon>Eumalacostraca</taxon>
        <taxon>Peracarida</taxon>
        <taxon>Amphipoda</taxon>
        <taxon>Senticaudata</taxon>
        <taxon>Talitrida</taxon>
        <taxon>Talitroidea</taxon>
        <taxon>Hyalellidae</taxon>
        <taxon>Hyalella</taxon>
    </lineage>
</organism>
<protein>
    <submittedName>
        <fullName evidence="3">Uncharacterized protein LOC108673162</fullName>
    </submittedName>
</protein>
<proteinExistence type="predicted"/>
<keyword evidence="1" id="KW-0732">Signal</keyword>
<dbReference type="RefSeq" id="XP_018016439.1">
    <property type="nucleotide sequence ID" value="XM_018160950.2"/>
</dbReference>
<keyword evidence="2" id="KW-1185">Reference proteome</keyword>
<sequence>MTRALMLLIAAAAASSAAGTSPCKMALEVGNQNIMWTSDAYNCYLQYQTDADKFSTNSKCTNYLSLTGYDAATCDPLVFNYIKCSLQAAKLLKPDNTLDDAAFQAIALNNQCSTDTNFAKAYPNCKSTTMKYLNVIRLFVCLGAAVP</sequence>
<feature type="signal peptide" evidence="1">
    <location>
        <begin position="1"/>
        <end position="19"/>
    </location>
</feature>
<dbReference type="Proteomes" id="UP000694843">
    <property type="component" value="Unplaced"/>
</dbReference>